<dbReference type="PROSITE" id="PS50021">
    <property type="entry name" value="CH"/>
    <property type="match status" value="1"/>
</dbReference>
<evidence type="ECO:0000259" key="3">
    <source>
        <dbReference type="PROSITE" id="PS50021"/>
    </source>
</evidence>
<feature type="domain" description="Calponin-homology (CH)" evidence="3">
    <location>
        <begin position="35"/>
        <end position="140"/>
    </location>
</feature>
<dbReference type="FunFam" id="1.20.58.60:FF:000280">
    <property type="entry name" value="Spectrin beta, non-erythrocytic 5"/>
    <property type="match status" value="1"/>
</dbReference>
<dbReference type="CDD" id="cd00176">
    <property type="entry name" value="SPEC"/>
    <property type="match status" value="2"/>
</dbReference>
<gene>
    <name evidence="4" type="ORF">GHT09_006801</name>
</gene>
<keyword evidence="1" id="KW-0677">Repeat</keyword>
<dbReference type="InterPro" id="IPR036872">
    <property type="entry name" value="CH_dom_sf"/>
</dbReference>
<dbReference type="GO" id="GO:0043226">
    <property type="term" value="C:organelle"/>
    <property type="evidence" value="ECO:0007669"/>
    <property type="project" value="UniProtKB-ARBA"/>
</dbReference>
<dbReference type="GO" id="GO:0005737">
    <property type="term" value="C:cytoplasm"/>
    <property type="evidence" value="ECO:0007669"/>
    <property type="project" value="UniProtKB-ARBA"/>
</dbReference>
<reference evidence="4" key="1">
    <citation type="submission" date="2020-08" db="EMBL/GenBank/DDBJ databases">
        <authorList>
            <person name="Shumante A."/>
            <person name="Zimin A.V."/>
            <person name="Puiu D."/>
            <person name="Salzberg S.L."/>
        </authorList>
    </citation>
    <scope>NUCLEOTIDE SEQUENCE</scope>
    <source>
        <strain evidence="4">WC2-LM</strain>
        <tissue evidence="4">Liver</tissue>
    </source>
</reference>
<dbReference type="Pfam" id="PF00307">
    <property type="entry name" value="CH"/>
    <property type="match status" value="1"/>
</dbReference>
<dbReference type="GO" id="GO:0003779">
    <property type="term" value="F:actin binding"/>
    <property type="evidence" value="ECO:0007669"/>
    <property type="project" value="UniProtKB-KW"/>
</dbReference>
<keyword evidence="2" id="KW-0009">Actin-binding</keyword>
<dbReference type="InterPro" id="IPR018159">
    <property type="entry name" value="Spectrin/alpha-actinin"/>
</dbReference>
<evidence type="ECO:0000313" key="5">
    <source>
        <dbReference type="Proteomes" id="UP000662637"/>
    </source>
</evidence>
<dbReference type="FunFam" id="1.10.418.10:FF:000001">
    <property type="entry name" value="Actinin alpha 1"/>
    <property type="match status" value="1"/>
</dbReference>
<protein>
    <recommendedName>
        <fullName evidence="3">Calponin-homology (CH) domain-containing protein</fullName>
    </recommendedName>
</protein>
<dbReference type="Proteomes" id="UP000662637">
    <property type="component" value="Unassembled WGS sequence"/>
</dbReference>
<dbReference type="Gene3D" id="1.20.58.60">
    <property type="match status" value="4"/>
</dbReference>
<dbReference type="Pfam" id="PF00435">
    <property type="entry name" value="Spectrin"/>
    <property type="match status" value="3"/>
</dbReference>
<dbReference type="PANTHER" id="PTHR11915">
    <property type="entry name" value="SPECTRIN/FILAMIN RELATED CYTOSKELETAL PROTEIN"/>
    <property type="match status" value="1"/>
</dbReference>
<organism evidence="4 5">
    <name type="scientific">Marmota monax</name>
    <name type="common">Woodchuck</name>
    <dbReference type="NCBI Taxonomy" id="9995"/>
    <lineage>
        <taxon>Eukaryota</taxon>
        <taxon>Metazoa</taxon>
        <taxon>Chordata</taxon>
        <taxon>Craniata</taxon>
        <taxon>Vertebrata</taxon>
        <taxon>Euteleostomi</taxon>
        <taxon>Mammalia</taxon>
        <taxon>Eutheria</taxon>
        <taxon>Euarchontoglires</taxon>
        <taxon>Glires</taxon>
        <taxon>Rodentia</taxon>
        <taxon>Sciuromorpha</taxon>
        <taxon>Sciuridae</taxon>
        <taxon>Xerinae</taxon>
        <taxon>Marmotini</taxon>
        <taxon>Marmota</taxon>
    </lineage>
</organism>
<dbReference type="CDD" id="cd21194">
    <property type="entry name" value="CH_beta_spectrin_rpt2"/>
    <property type="match status" value="1"/>
</dbReference>
<dbReference type="SUPFAM" id="SSF47576">
    <property type="entry name" value="Calponin-homology domain, CH-domain"/>
    <property type="match status" value="1"/>
</dbReference>
<dbReference type="EMBL" id="WJEC01000661">
    <property type="protein sequence ID" value="KAF7481965.1"/>
    <property type="molecule type" value="Genomic_DNA"/>
</dbReference>
<dbReference type="SUPFAM" id="SSF46966">
    <property type="entry name" value="Spectrin repeat"/>
    <property type="match status" value="4"/>
</dbReference>
<evidence type="ECO:0000256" key="2">
    <source>
        <dbReference type="ARBA" id="ARBA00023203"/>
    </source>
</evidence>
<dbReference type="AlphaFoldDB" id="A0A834V4X9"/>
<proteinExistence type="predicted"/>
<comment type="caution">
    <text evidence="4">The sequence shown here is derived from an EMBL/GenBank/DDBJ whole genome shotgun (WGS) entry which is preliminary data.</text>
</comment>
<name>A0A834V4X9_MARMO</name>
<accession>A0A834V4X9</accession>
<dbReference type="SMART" id="SM00150">
    <property type="entry name" value="SPEC"/>
    <property type="match status" value="4"/>
</dbReference>
<evidence type="ECO:0000313" key="4">
    <source>
        <dbReference type="EMBL" id="KAF7481965.1"/>
    </source>
</evidence>
<dbReference type="Gene3D" id="1.10.418.10">
    <property type="entry name" value="Calponin-like domain"/>
    <property type="match status" value="1"/>
</dbReference>
<sequence>MSHPQSAGSAAPTWPHMVMTCPVLQEEFGASAALLSAKEALLVWCQRKTASYPNVGITDFSRSWSNGLGFNALIHAHRPDLLDYGSLRPDRPLHNLTYAFHMAEQELGIAQLLDPEDVASLQPDERSIMTYVSLYYHYFSRLHQGQTVQKRLAKILLQLQETEVLQTQYQQLVADLLHWITEKQAQLEMRNFPDSLPAMRQLLVDFASFRAQEKPPRLQQRGATEALLFKLQTALRAQNRRLFLPQEGLGPEELSQRWAGLERAEAARSQALQQRLLQLERLETLARRFQRKAALRESFLKDAEQVLDHARALPASPATVEAATQRLGMLEAGILPQEGRFQALAEIADILQQEHYHDWADVAHRHEKITQRWKRLLQHLQEHRKQMTGVQAVLSLLQEVEAASDQLRELQVPASSMTCTQHLAEVVELLQRHDLLEAQVSTHEAHVSHLAHQTAELYSSLVTSVEMLQVKAKAESLAQLYQNLMSLALEAKLHRHQAVCVDLVKRGCDFSARGSSTQPDPRERAEAVQREWQLIWTRLEKRGLRLHTSLLLRQVEKWGVPVRGRGRGGAGEGTCLCSAPPSSPQYLADAAEGAAWLRERRQELETAFCGEDQAAAEAMLLRHQRLERAVRSFAAELSRLDEQARAAAARASLRVRAKKGDKWRVFVGLAGESYPSLGRGRGRVPPSLGRSPAD</sequence>
<dbReference type="SMART" id="SM00033">
    <property type="entry name" value="CH"/>
    <property type="match status" value="1"/>
</dbReference>
<dbReference type="InterPro" id="IPR001715">
    <property type="entry name" value="CH_dom"/>
</dbReference>
<dbReference type="InterPro" id="IPR002017">
    <property type="entry name" value="Spectrin_repeat"/>
</dbReference>
<evidence type="ECO:0000256" key="1">
    <source>
        <dbReference type="ARBA" id="ARBA00022737"/>
    </source>
</evidence>